<dbReference type="Pfam" id="PF01479">
    <property type="entry name" value="S4"/>
    <property type="match status" value="1"/>
</dbReference>
<accession>A0ABM5RRM6</accession>
<dbReference type="PANTHER" id="PTHR47683">
    <property type="entry name" value="PSEUDOURIDINE SYNTHASE FAMILY PROTEIN-RELATED"/>
    <property type="match status" value="1"/>
</dbReference>
<dbReference type="Gene3D" id="3.30.70.580">
    <property type="entry name" value="Pseudouridine synthase I, catalytic domain, N-terminal subdomain"/>
    <property type="match status" value="1"/>
</dbReference>
<evidence type="ECO:0000313" key="7">
    <source>
        <dbReference type="EMBL" id="AIU32634.1"/>
    </source>
</evidence>
<evidence type="ECO:0000259" key="6">
    <source>
        <dbReference type="SMART" id="SM00363"/>
    </source>
</evidence>
<dbReference type="InterPro" id="IPR000748">
    <property type="entry name" value="PsdUridine_synth_RsuA/RluB/E/F"/>
</dbReference>
<dbReference type="PROSITE" id="PS50889">
    <property type="entry name" value="S4"/>
    <property type="match status" value="1"/>
</dbReference>
<protein>
    <recommendedName>
        <fullName evidence="4">Pseudouridine synthase</fullName>
        <ecNumber evidence="4">5.4.99.-</ecNumber>
    </recommendedName>
</protein>
<dbReference type="SUPFAM" id="SSF55174">
    <property type="entry name" value="Alpha-L RNA-binding motif"/>
    <property type="match status" value="1"/>
</dbReference>
<gene>
    <name evidence="7" type="primary">rluB</name>
    <name evidence="7" type="ORF">CulFRC11_1056</name>
</gene>
<proteinExistence type="inferred from homology"/>
<feature type="compositionally biased region" description="Basic and acidic residues" evidence="5">
    <location>
        <begin position="19"/>
        <end position="48"/>
    </location>
</feature>
<reference evidence="7 8" key="1">
    <citation type="journal article" date="2015" name="Genome Announc.">
        <title>Genome Sequence of Corynebacterium ulcerans Strain FRC11.</title>
        <authorList>
            <person name="Benevides Lde J."/>
            <person name="Viana M.V."/>
            <person name="Mariano D.C."/>
            <person name="Rocha Fde S."/>
            <person name="Bagano P.C."/>
            <person name="Folador E.L."/>
            <person name="Pereira F.L."/>
            <person name="Dorella F.A."/>
            <person name="Leal C.A."/>
            <person name="Carvalho A.F."/>
            <person name="Soares Sde C."/>
            <person name="Carneiro A."/>
            <person name="Ramos R."/>
            <person name="Badell-Ocando E."/>
            <person name="Guiso N."/>
            <person name="Silva A."/>
            <person name="Figueiredo H."/>
            <person name="Azevedo V."/>
            <person name="Guimaraes L.C."/>
        </authorList>
    </citation>
    <scope>NUCLEOTIDE SEQUENCE [LARGE SCALE GENOMIC DNA]</scope>
    <source>
        <strain evidence="8">FRC0011</strain>
    </source>
</reference>
<dbReference type="SUPFAM" id="SSF55120">
    <property type="entry name" value="Pseudouridine synthase"/>
    <property type="match status" value="1"/>
</dbReference>
<sequence>MLYNRIQFLTIGRIVTRTARRDGTPDRARRGREDNRGRRGESPKRTETSSRTNGNRAAQGGRTRGSESPRTGENTRDSYGFRRNNKPVETTKKARPQKQKKERPSEMLLSNARPAKRQNVEHRDTGAATGEGVRLQKVLAQAGVASRRHAEILIDSGRVEVNGKIVLTQGVRVNPNADIIRVDGVRINVNEDMQYFVLNKPRGLQSTMSDDMGRPCVGDIVGERIAAGQRLFHVGRLDAATEGLLLLTNDGELANRLMHPKYEVAKTYLATVLGEADKRLVKQLRDGIELDDGPAKADFVQIVDTHQGKSLIRIELHEGRKHIVRRMLKTAGFPVERLVRTKIHTIQLGEQTPGAVRALNSSELASLYKAVGM</sequence>
<keyword evidence="8" id="KW-1185">Reference proteome</keyword>
<dbReference type="InterPro" id="IPR020094">
    <property type="entry name" value="TruA/RsuA/RluB/E/F_N"/>
</dbReference>
<dbReference type="InterPro" id="IPR036986">
    <property type="entry name" value="S4_RNA-bd_sf"/>
</dbReference>
<evidence type="ECO:0000256" key="4">
    <source>
        <dbReference type="RuleBase" id="RU003887"/>
    </source>
</evidence>
<dbReference type="NCBIfam" id="TIGR00093">
    <property type="entry name" value="pseudouridine synthase"/>
    <property type="match status" value="1"/>
</dbReference>
<dbReference type="InterPro" id="IPR050343">
    <property type="entry name" value="RsuA_PseudoU_synthase"/>
</dbReference>
<dbReference type="Pfam" id="PF00849">
    <property type="entry name" value="PseudoU_synth_2"/>
    <property type="match status" value="1"/>
</dbReference>
<dbReference type="InterPro" id="IPR002942">
    <property type="entry name" value="S4_RNA-bd"/>
</dbReference>
<dbReference type="CDD" id="cd02870">
    <property type="entry name" value="PseudoU_synth_RsuA_like"/>
    <property type="match status" value="1"/>
</dbReference>
<feature type="region of interest" description="Disordered" evidence="5">
    <location>
        <begin position="19"/>
        <end position="106"/>
    </location>
</feature>
<evidence type="ECO:0000313" key="8">
    <source>
        <dbReference type="Proteomes" id="UP000029910"/>
    </source>
</evidence>
<dbReference type="InterPro" id="IPR020103">
    <property type="entry name" value="PsdUridine_synth_cat_dom_sf"/>
</dbReference>
<keyword evidence="3" id="KW-0694">RNA-binding</keyword>
<dbReference type="PROSITE" id="PS01149">
    <property type="entry name" value="PSI_RSU"/>
    <property type="match status" value="1"/>
</dbReference>
<dbReference type="Proteomes" id="UP000029910">
    <property type="component" value="Chromosome"/>
</dbReference>
<evidence type="ECO:0000256" key="1">
    <source>
        <dbReference type="ARBA" id="ARBA00008348"/>
    </source>
</evidence>
<name>A0ABM5RRM6_9CORY</name>
<organism evidence="7 8">
    <name type="scientific">Corynebacterium ramonii</name>
    <dbReference type="NCBI Taxonomy" id="3026968"/>
    <lineage>
        <taxon>Bacteria</taxon>
        <taxon>Bacillati</taxon>
        <taxon>Actinomycetota</taxon>
        <taxon>Actinomycetes</taxon>
        <taxon>Mycobacteriales</taxon>
        <taxon>Corynebacteriaceae</taxon>
        <taxon>Corynebacterium</taxon>
    </lineage>
</organism>
<dbReference type="CDD" id="cd00165">
    <property type="entry name" value="S4"/>
    <property type="match status" value="1"/>
</dbReference>
<dbReference type="InterPro" id="IPR042092">
    <property type="entry name" value="PsdUridine_s_RsuA/RluB/E/F_cat"/>
</dbReference>
<dbReference type="EMBL" id="CP009622">
    <property type="protein sequence ID" value="AIU32634.1"/>
    <property type="molecule type" value="Genomic_DNA"/>
</dbReference>
<evidence type="ECO:0000256" key="3">
    <source>
        <dbReference type="PROSITE-ProRule" id="PRU00182"/>
    </source>
</evidence>
<comment type="similarity">
    <text evidence="1 4">Belongs to the pseudouridine synthase RsuA family.</text>
</comment>
<dbReference type="Gene3D" id="3.10.290.10">
    <property type="entry name" value="RNA-binding S4 domain"/>
    <property type="match status" value="1"/>
</dbReference>
<feature type="domain" description="RNA-binding S4" evidence="6">
    <location>
        <begin position="133"/>
        <end position="190"/>
    </location>
</feature>
<dbReference type="SMART" id="SM00363">
    <property type="entry name" value="S4"/>
    <property type="match status" value="1"/>
</dbReference>
<dbReference type="Gene3D" id="3.30.70.1560">
    <property type="entry name" value="Alpha-L RNA-binding motif"/>
    <property type="match status" value="1"/>
</dbReference>
<dbReference type="InterPro" id="IPR006145">
    <property type="entry name" value="PsdUridine_synth_RsuA/RluA"/>
</dbReference>
<evidence type="ECO:0000256" key="2">
    <source>
        <dbReference type="ARBA" id="ARBA00023235"/>
    </source>
</evidence>
<evidence type="ECO:0000256" key="5">
    <source>
        <dbReference type="SAM" id="MobiDB-lite"/>
    </source>
</evidence>
<dbReference type="PANTHER" id="PTHR47683:SF2">
    <property type="entry name" value="RNA-BINDING S4 DOMAIN-CONTAINING PROTEIN"/>
    <property type="match status" value="1"/>
</dbReference>
<dbReference type="EC" id="5.4.99.-" evidence="4"/>
<dbReference type="InterPro" id="IPR018496">
    <property type="entry name" value="PsdUridine_synth_RsuA/RluB_CS"/>
</dbReference>
<keyword evidence="2 4" id="KW-0413">Isomerase</keyword>